<dbReference type="Proteomes" id="UP000886595">
    <property type="component" value="Unassembled WGS sequence"/>
</dbReference>
<accession>A0A8X8ASU5</accession>
<evidence type="ECO:0000313" key="3">
    <source>
        <dbReference type="Proteomes" id="UP000886595"/>
    </source>
</evidence>
<gene>
    <name evidence="2" type="ORF">Bca52824_022229</name>
</gene>
<sequence>MNSTRFCSVCGDGGDWCIASFSDLSGNAYGSNNGGFVGDNQSGGNPVGNSSQFDVSGEAQFDVSGEAQFGSSMEKPEMYNGPVGDFEDDTDVAKRA</sequence>
<feature type="region of interest" description="Disordered" evidence="1">
    <location>
        <begin position="67"/>
        <end position="96"/>
    </location>
</feature>
<evidence type="ECO:0000256" key="1">
    <source>
        <dbReference type="SAM" id="MobiDB-lite"/>
    </source>
</evidence>
<organism evidence="2 3">
    <name type="scientific">Brassica carinata</name>
    <name type="common">Ethiopian mustard</name>
    <name type="synonym">Abyssinian cabbage</name>
    <dbReference type="NCBI Taxonomy" id="52824"/>
    <lineage>
        <taxon>Eukaryota</taxon>
        <taxon>Viridiplantae</taxon>
        <taxon>Streptophyta</taxon>
        <taxon>Embryophyta</taxon>
        <taxon>Tracheophyta</taxon>
        <taxon>Spermatophyta</taxon>
        <taxon>Magnoliopsida</taxon>
        <taxon>eudicotyledons</taxon>
        <taxon>Gunneridae</taxon>
        <taxon>Pentapetalae</taxon>
        <taxon>rosids</taxon>
        <taxon>malvids</taxon>
        <taxon>Brassicales</taxon>
        <taxon>Brassicaceae</taxon>
        <taxon>Brassiceae</taxon>
        <taxon>Brassica</taxon>
    </lineage>
</organism>
<proteinExistence type="predicted"/>
<reference evidence="2 3" key="1">
    <citation type="submission" date="2020-02" db="EMBL/GenBank/DDBJ databases">
        <authorList>
            <person name="Ma Q."/>
            <person name="Huang Y."/>
            <person name="Song X."/>
            <person name="Pei D."/>
        </authorList>
    </citation>
    <scope>NUCLEOTIDE SEQUENCE [LARGE SCALE GENOMIC DNA]</scope>
    <source>
        <strain evidence="2">Sxm20200214</strain>
        <tissue evidence="2">Leaf</tissue>
    </source>
</reference>
<protein>
    <submittedName>
        <fullName evidence="2">Uncharacterized protein</fullName>
    </submittedName>
</protein>
<evidence type="ECO:0000313" key="2">
    <source>
        <dbReference type="EMBL" id="KAG2310672.1"/>
    </source>
</evidence>
<keyword evidence="3" id="KW-1185">Reference proteome</keyword>
<dbReference type="EMBL" id="JAAMPC010000005">
    <property type="protein sequence ID" value="KAG2310672.1"/>
    <property type="molecule type" value="Genomic_DNA"/>
</dbReference>
<name>A0A8X8ASU5_BRACI</name>
<comment type="caution">
    <text evidence="2">The sequence shown here is derived from an EMBL/GenBank/DDBJ whole genome shotgun (WGS) entry which is preliminary data.</text>
</comment>
<dbReference type="AlphaFoldDB" id="A0A8X8ASU5"/>